<dbReference type="VEuPathDB" id="FungiDB:F9C07_2059595"/>
<dbReference type="GO" id="GO:0003824">
    <property type="term" value="F:catalytic activity"/>
    <property type="evidence" value="ECO:0007669"/>
    <property type="project" value="InterPro"/>
</dbReference>
<dbReference type="Proteomes" id="UP000325434">
    <property type="component" value="Unassembled WGS sequence"/>
</dbReference>
<dbReference type="PANTHER" id="PTHR46082">
    <property type="entry name" value="ATP/GTP-BINDING PROTEIN-RELATED"/>
    <property type="match status" value="1"/>
</dbReference>
<dbReference type="Pfam" id="PF24883">
    <property type="entry name" value="NPHP3_N"/>
    <property type="match status" value="1"/>
</dbReference>
<evidence type="ECO:0000256" key="2">
    <source>
        <dbReference type="PROSITE-ProRule" id="PRU00023"/>
    </source>
</evidence>
<feature type="domain" description="Nephrocystin 3-like N-terminal" evidence="3">
    <location>
        <begin position="383"/>
        <end position="546"/>
    </location>
</feature>
<keyword evidence="2" id="KW-0040">ANK repeat</keyword>
<dbReference type="SUPFAM" id="SSF52540">
    <property type="entry name" value="P-loop containing nucleoside triphosphate hydrolases"/>
    <property type="match status" value="1"/>
</dbReference>
<accession>A0A5N6H4W9</accession>
<dbReference type="InterPro" id="IPR036770">
    <property type="entry name" value="Ankyrin_rpt-contain_sf"/>
</dbReference>
<evidence type="ECO:0000313" key="4">
    <source>
        <dbReference type="EMBL" id="KAB8249561.1"/>
    </source>
</evidence>
<feature type="repeat" description="ANK" evidence="2">
    <location>
        <begin position="1182"/>
        <end position="1217"/>
    </location>
</feature>
<dbReference type="InterPro" id="IPR053137">
    <property type="entry name" value="NLR-like"/>
</dbReference>
<dbReference type="InterPro" id="IPR027417">
    <property type="entry name" value="P-loop_NTPase"/>
</dbReference>
<sequence length="1449" mass="163855">MDDSNRIRLTPDAYTVGWVCVLDSEQYAARALLDELHAPPSTPLDENAYIVGRMGKHNVVIARPIGQGKANAADAAVNMTRTFPQIRFGLLVGVGGGATDSPDPYVGKRDIRLGDVVVSKPQGDHGGIVQYDMGKRYPEGYKIISHLDKPKSALIVAANVLQSHHQFKEGHMKKYIQDATLKLRTLGMPYFGFPGREHDRLFQVDYRHPDESESCSNCDRTRIVDRAPRPEDGPSVHYGLIASGDFTMQDPKFRDELRKSKKVLCCEKEAAGLMDRFPCIAIRGISDYADTHKCKKWQPYAAVVAAAYAKDLLTVIQPHEVAKDTAAAKVLEQFTHELNEVKESCDKIHTALDTKNRHEILEWLSTLDFKTQQEDLFGRLVLTGKWLLDSNEFKRWVKGSRWQLRCYGEAGTGKTNLCAIVIHHLQKAFGLRRPVIYLYLSDDEQKRVEQTPERLLGSMLKQLISCDPNVDIPPKLIEAYHGRGNGAHSTREIMEQTFQDLVVKQDRVYLIVDGLNQCSPEVLELIKEYALGLVQDGLPLSLLTTSLGYREVKRTIHCNHCGRRYLQMYFHCDCNDGRFDLCLDCKEQGIACPKNHDGEEPYDTVRIEVRARHDELVGYCHEMISRASKTGRDRRDERVHPSPKYNPRPVARYLCDKHGLVGRVSNAIAREAQCNFTIAQGLLQKLLECDTEPNNDKWVLCFLVDISVDPLTAYLNERIAKLKRHKKENELHVAFTTLTLVMSACQPLTLLQLQHALALESSSGEIVKSNLHDRVFILKSTDGLITVQIGDESHSFVRFFHSPLSTVLARSNHYPSFRRAQYMMASICLKYLQDEQSLKHYENIAEYPFLSYALEFWGDHVRKANDLQLDKAAVQWLKDPVHFARLAQEAAKSRPRQYAEWIHEAMGVLHLCAWFGLTNMVNLLMAENHDVSIRDHKYRRTPLRYACINGHVDMVNVLLKHNTLVEEEAVVDAMCGLTCTNRVQREQERRLEIVQKLLENGKFNINARMGAKSRTALMLAMGHGHYDFVKMFLDQKSIDTDAQDSNGFTALSFAVYAEEGVTIDSFDTVANHVYIPRYEAISEIRYEKFRCQGLVKLLLRQGANPNMRDNASNSTLILAIRLGALDIVETLLKCERLDLQSERELIHTASAVGHPEIIRLLHSIFSQSNKIHIYNINARDERGLTPLHYASLFKGARAGEVTEVLLELGADPNLTDARGCTPYMIAALLQHTQVIEVLQSNITSPNGETRDLQDLPALTLAEHGHWALLQEVITTGRADLTYKCMLSGDTLLHMATAANKTDILRLLLIESKLRPDSAINEQGHTPLHMASSVEIAKLLVENGCHVDSTDLNNNTPLDIARREPETCDVARYLENQLRISAQKHAMEIWEQRTQSQSETVSRELILTIHDHVLTSSTSPASIGRLQRCTSHLQLYTLLLFAMYVVTLNA</sequence>
<dbReference type="InterPro" id="IPR056884">
    <property type="entry name" value="NPHP3-like_N"/>
</dbReference>
<dbReference type="Gene3D" id="3.40.50.300">
    <property type="entry name" value="P-loop containing nucleotide triphosphate hydrolases"/>
    <property type="match status" value="1"/>
</dbReference>
<dbReference type="Pfam" id="PF12796">
    <property type="entry name" value="Ank_2"/>
    <property type="match status" value="4"/>
</dbReference>
<proteinExistence type="predicted"/>
<dbReference type="SUPFAM" id="SSF53167">
    <property type="entry name" value="Purine and uridine phosphorylases"/>
    <property type="match status" value="1"/>
</dbReference>
<dbReference type="Gene3D" id="1.25.40.20">
    <property type="entry name" value="Ankyrin repeat-containing domain"/>
    <property type="match status" value="4"/>
</dbReference>
<dbReference type="PROSITE" id="PS50297">
    <property type="entry name" value="ANK_REP_REGION"/>
    <property type="match status" value="2"/>
</dbReference>
<name>A0A5N6H4W9_ASPFL</name>
<protein>
    <submittedName>
        <fullName evidence="4">Ankyrin repeat-containing domain protein</fullName>
    </submittedName>
</protein>
<dbReference type="Gene3D" id="3.40.50.1580">
    <property type="entry name" value="Nucleoside phosphorylase domain"/>
    <property type="match status" value="1"/>
</dbReference>
<organism evidence="4">
    <name type="scientific">Aspergillus flavus</name>
    <dbReference type="NCBI Taxonomy" id="5059"/>
    <lineage>
        <taxon>Eukaryota</taxon>
        <taxon>Fungi</taxon>
        <taxon>Dikarya</taxon>
        <taxon>Ascomycota</taxon>
        <taxon>Pezizomycotina</taxon>
        <taxon>Eurotiomycetes</taxon>
        <taxon>Eurotiomycetidae</taxon>
        <taxon>Eurotiales</taxon>
        <taxon>Aspergillaceae</taxon>
        <taxon>Aspergillus</taxon>
        <taxon>Aspergillus subgen. Circumdati</taxon>
    </lineage>
</organism>
<dbReference type="SMART" id="SM00248">
    <property type="entry name" value="ANK"/>
    <property type="match status" value="10"/>
</dbReference>
<evidence type="ECO:0000259" key="3">
    <source>
        <dbReference type="Pfam" id="PF24883"/>
    </source>
</evidence>
<gene>
    <name evidence="4" type="ORF">BDV35DRAFT_390084</name>
</gene>
<dbReference type="InterPro" id="IPR002110">
    <property type="entry name" value="Ankyrin_rpt"/>
</dbReference>
<dbReference type="GO" id="GO:0009116">
    <property type="term" value="P:nucleoside metabolic process"/>
    <property type="evidence" value="ECO:0007669"/>
    <property type="project" value="InterPro"/>
</dbReference>
<feature type="repeat" description="ANK" evidence="2">
    <location>
        <begin position="1287"/>
        <end position="1308"/>
    </location>
</feature>
<dbReference type="VEuPathDB" id="FungiDB:AFLA_006780"/>
<evidence type="ECO:0000256" key="1">
    <source>
        <dbReference type="ARBA" id="ARBA00022737"/>
    </source>
</evidence>
<dbReference type="PANTHER" id="PTHR46082:SF11">
    <property type="entry name" value="AAA+ ATPASE DOMAIN-CONTAINING PROTEIN-RELATED"/>
    <property type="match status" value="1"/>
</dbReference>
<keyword evidence="1" id="KW-0677">Repeat</keyword>
<reference evidence="4" key="1">
    <citation type="submission" date="2019-04" db="EMBL/GenBank/DDBJ databases">
        <title>Friends and foes A comparative genomics study of 23 Aspergillus species from section Flavi.</title>
        <authorList>
            <consortium name="DOE Joint Genome Institute"/>
            <person name="Kjaerbolling I."/>
            <person name="Vesth T."/>
            <person name="Frisvad J.C."/>
            <person name="Nybo J.L."/>
            <person name="Theobald S."/>
            <person name="Kildgaard S."/>
            <person name="Isbrandt T."/>
            <person name="Kuo A."/>
            <person name="Sato A."/>
            <person name="Lyhne E.K."/>
            <person name="Kogle M.E."/>
            <person name="Wiebenga A."/>
            <person name="Kun R.S."/>
            <person name="Lubbers R.J."/>
            <person name="Makela M.R."/>
            <person name="Barry K."/>
            <person name="Chovatia M."/>
            <person name="Clum A."/>
            <person name="Daum C."/>
            <person name="Haridas S."/>
            <person name="He G."/>
            <person name="LaButti K."/>
            <person name="Lipzen A."/>
            <person name="Mondo S."/>
            <person name="Riley R."/>
            <person name="Salamov A."/>
            <person name="Simmons B.A."/>
            <person name="Magnuson J.K."/>
            <person name="Henrissat B."/>
            <person name="Mortensen U.H."/>
            <person name="Larsen T.O."/>
            <person name="Devries R.P."/>
            <person name="Grigoriev I.V."/>
            <person name="Machida M."/>
            <person name="Baker S.E."/>
            <person name="Andersen M.R."/>
        </authorList>
    </citation>
    <scope>NUCLEOTIDE SEQUENCE [LARGE SCALE GENOMIC DNA]</scope>
    <source>
        <strain evidence="4">CBS 121.62</strain>
    </source>
</reference>
<dbReference type="PROSITE" id="PS50088">
    <property type="entry name" value="ANK_REPEAT"/>
    <property type="match status" value="2"/>
</dbReference>
<dbReference type="SUPFAM" id="SSF48403">
    <property type="entry name" value="Ankyrin repeat"/>
    <property type="match status" value="2"/>
</dbReference>
<dbReference type="InterPro" id="IPR035994">
    <property type="entry name" value="Nucleoside_phosphorylase_sf"/>
</dbReference>
<dbReference type="EMBL" id="ML734571">
    <property type="protein sequence ID" value="KAB8249561.1"/>
    <property type="molecule type" value="Genomic_DNA"/>
</dbReference>
<dbReference type="VEuPathDB" id="FungiDB:F9C07_2148987"/>